<keyword evidence="4" id="KW-1185">Reference proteome</keyword>
<dbReference type="EMBL" id="QXDF01000003">
    <property type="protein sequence ID" value="RIA47484.1"/>
    <property type="molecule type" value="Genomic_DNA"/>
</dbReference>
<name>A0A397PM37_9HYPH</name>
<sequence length="29" mass="3290">PLIALTAVMRKLITIANAKLRDHAMLKTW</sequence>
<evidence type="ECO:0000313" key="3">
    <source>
        <dbReference type="EMBL" id="RIA47484.1"/>
    </source>
</evidence>
<dbReference type="EMBL" id="QXDF01000004">
    <property type="protein sequence ID" value="RIA47184.1"/>
    <property type="molecule type" value="Genomic_DNA"/>
</dbReference>
<feature type="non-terminal residue" evidence="2">
    <location>
        <position position="1"/>
    </location>
</feature>
<proteinExistence type="predicted"/>
<organism evidence="2 4">
    <name type="scientific">Dichotomicrobium thermohalophilum</name>
    <dbReference type="NCBI Taxonomy" id="933063"/>
    <lineage>
        <taxon>Bacteria</taxon>
        <taxon>Pseudomonadati</taxon>
        <taxon>Pseudomonadota</taxon>
        <taxon>Alphaproteobacteria</taxon>
        <taxon>Hyphomicrobiales</taxon>
        <taxon>Hyphomicrobiaceae</taxon>
        <taxon>Dichotomicrobium</taxon>
    </lineage>
</organism>
<evidence type="ECO:0000313" key="4">
    <source>
        <dbReference type="Proteomes" id="UP000266273"/>
    </source>
</evidence>
<protein>
    <submittedName>
        <fullName evidence="2">Uncharacterized protein</fullName>
    </submittedName>
</protein>
<dbReference type="AlphaFoldDB" id="A0A397PM37"/>
<dbReference type="EMBL" id="QXDF01000006">
    <property type="protein sequence ID" value="RIA45351.1"/>
    <property type="molecule type" value="Genomic_DNA"/>
</dbReference>
<reference evidence="2 4" key="1">
    <citation type="submission" date="2018-08" db="EMBL/GenBank/DDBJ databases">
        <title>Genomic Encyclopedia of Archaeal and Bacterial Type Strains, Phase II (KMG-II): from individual species to whole genera.</title>
        <authorList>
            <person name="Goeker M."/>
        </authorList>
    </citation>
    <scope>NUCLEOTIDE SEQUENCE [LARGE SCALE GENOMIC DNA]</scope>
    <source>
        <strain evidence="2 4">DSM 5002</strain>
    </source>
</reference>
<evidence type="ECO:0000313" key="2">
    <source>
        <dbReference type="EMBL" id="RIA47184.1"/>
    </source>
</evidence>
<comment type="caution">
    <text evidence="2">The sequence shown here is derived from an EMBL/GenBank/DDBJ whole genome shotgun (WGS) entry which is preliminary data.</text>
</comment>
<gene>
    <name evidence="3" type="ORF">BXY53_2565</name>
    <name evidence="2" type="ORF">BXY53_2566</name>
    <name evidence="1" type="ORF">BXY53_2771</name>
</gene>
<evidence type="ECO:0000313" key="1">
    <source>
        <dbReference type="EMBL" id="RIA45351.1"/>
    </source>
</evidence>
<accession>A0A397PM37</accession>
<dbReference type="Proteomes" id="UP000266273">
    <property type="component" value="Unassembled WGS sequence"/>
</dbReference>